<reference evidence="1 2" key="1">
    <citation type="journal article" date="2015" name="Genome Announc.">
        <title>A Distinct Group II Alphabaculovirus Isolated from a Peridroma Species.</title>
        <authorList>
            <person name="Rohrmann G.F."/>
            <person name="Erlandson M.A."/>
            <person name="Theilmann D.A."/>
        </authorList>
    </citation>
    <scope>NUCLEOTIDE SEQUENCE [LARGE SCALE GENOMIC DNA]</scope>
    <source>
        <strain evidence="1">GR_167</strain>
    </source>
</reference>
<sequence length="146" mass="17534">MANDYDQYYNRPYPAVVSFDKYINDVRFAHTGYDQRHQRYIITVEVHDIDEGYLFDSDNDRLMNLLVPQQFLVRLNDDYYEPETVEYEQVGHLTLRVLSPTADIRHVVVHVNLRYFENDRAVWTVPQTIREAFNDTGDEDNHKRFQ</sequence>
<evidence type="ECO:0000313" key="2">
    <source>
        <dbReference type="Proteomes" id="UP000203240"/>
    </source>
</evidence>
<organism evidence="1 2">
    <name type="scientific">Peridroma alphabaculovirus</name>
    <dbReference type="NCBI Taxonomy" id="1346829"/>
    <lineage>
        <taxon>Viruses</taxon>
        <taxon>Viruses incertae sedis</taxon>
        <taxon>Naldaviricetes</taxon>
        <taxon>Lefavirales</taxon>
        <taxon>Baculoviridae</taxon>
        <taxon>Alphabaculovirus</taxon>
    </lineage>
</organism>
<gene>
    <name evidence="1" type="ORF">pesp110</name>
</gene>
<protein>
    <submittedName>
        <fullName evidence="1">Orf51-like protein</fullName>
    </submittedName>
</protein>
<accession>A0A068LMT7</accession>
<dbReference type="RefSeq" id="YP_009049936.1">
    <property type="nucleotide sequence ID" value="NC_024625.1"/>
</dbReference>
<dbReference type="EMBL" id="KM009991">
    <property type="protein sequence ID" value="AIE47836.1"/>
    <property type="molecule type" value="Genomic_DNA"/>
</dbReference>
<name>A0A068LMT7_9ABAC</name>
<proteinExistence type="predicted"/>
<dbReference type="OrthoDB" id="18408at10239"/>
<dbReference type="Proteomes" id="UP000203240">
    <property type="component" value="Segment"/>
</dbReference>
<keyword evidence="2" id="KW-1185">Reference proteome</keyword>
<dbReference type="GeneID" id="20004019"/>
<evidence type="ECO:0000313" key="1">
    <source>
        <dbReference type="EMBL" id="AIE47836.1"/>
    </source>
</evidence>